<dbReference type="OrthoDB" id="2349883at2759"/>
<dbReference type="Proteomes" id="UP000193467">
    <property type="component" value="Unassembled WGS sequence"/>
</dbReference>
<evidence type="ECO:0000313" key="2">
    <source>
        <dbReference type="EMBL" id="ORY78439.1"/>
    </source>
</evidence>
<dbReference type="EMBL" id="MCGR01000029">
    <property type="protein sequence ID" value="ORY78439.1"/>
    <property type="molecule type" value="Genomic_DNA"/>
</dbReference>
<evidence type="ECO:0000313" key="3">
    <source>
        <dbReference type="Proteomes" id="UP000193467"/>
    </source>
</evidence>
<accession>A0A1Y2F3J4</accession>
<feature type="region of interest" description="Disordered" evidence="1">
    <location>
        <begin position="337"/>
        <end position="365"/>
    </location>
</feature>
<dbReference type="AlphaFoldDB" id="A0A1Y2F3J4"/>
<protein>
    <submittedName>
        <fullName evidence="2">Uncharacterized protein</fullName>
    </submittedName>
</protein>
<proteinExistence type="predicted"/>
<name>A0A1Y2F3J4_9BASI</name>
<comment type="caution">
    <text evidence="2">The sequence shown here is derived from an EMBL/GenBank/DDBJ whole genome shotgun (WGS) entry which is preliminary data.</text>
</comment>
<sequence>MAELLARRGPRTALQHAVLHPHPRPPTAFASPIVLLGRSSYATKARTVAARTPKASVQAPPSSPPPYNPPTVDLHKIETLPFLLRPPEALERLDAAGSAAFGFGAAVNLSWTRLLAVFGIKKEAKVKRIAVRALLLPTWRVDLATRGKVTVDKEDRNLHVTADIALAGFRLDPLNRLAFRFPHDGRFELYDPKNHSEQLLDAGHAITTLPFETGPLNLLAKIAAMPKLSALKHGFGLDSSHFDTYMFAAYPLYLPFYLGEFEMNGKRASAVVFGAASAKDGHRGTAIYRTYRPSPRWQPSQRAVDVNFYDRSNDPYLSEKSAFLKIQPQVMKHLAELNRPASPRLGDGSTSSKIGEISDPLPANEETWLSNPRVMRFSKHAEANKEYVKTETDLAEKEAIVFFTRRLPDYATASRRTQHGSKSMNRDQLLAVVEREALKARKAVALSKPKWVTQMEQEKSARAITVRSRASRGR</sequence>
<gene>
    <name evidence="2" type="ORF">BCR35DRAFT_305064</name>
</gene>
<keyword evidence="3" id="KW-1185">Reference proteome</keyword>
<evidence type="ECO:0000256" key="1">
    <source>
        <dbReference type="SAM" id="MobiDB-lite"/>
    </source>
</evidence>
<reference evidence="2 3" key="1">
    <citation type="submission" date="2016-07" db="EMBL/GenBank/DDBJ databases">
        <title>Pervasive Adenine N6-methylation of Active Genes in Fungi.</title>
        <authorList>
            <consortium name="DOE Joint Genome Institute"/>
            <person name="Mondo S.J."/>
            <person name="Dannebaum R.O."/>
            <person name="Kuo R.C."/>
            <person name="Labutti K."/>
            <person name="Haridas S."/>
            <person name="Kuo A."/>
            <person name="Salamov A."/>
            <person name="Ahrendt S.R."/>
            <person name="Lipzen A."/>
            <person name="Sullivan W."/>
            <person name="Andreopoulos W.B."/>
            <person name="Clum A."/>
            <person name="Lindquist E."/>
            <person name="Daum C."/>
            <person name="Ramamoorthy G.K."/>
            <person name="Gryganskyi A."/>
            <person name="Culley D."/>
            <person name="Magnuson J.K."/>
            <person name="James T.Y."/>
            <person name="O'Malley M.A."/>
            <person name="Stajich J.E."/>
            <person name="Spatafora J.W."/>
            <person name="Visel A."/>
            <person name="Grigoriev I.V."/>
        </authorList>
    </citation>
    <scope>NUCLEOTIDE SEQUENCE [LARGE SCALE GENOMIC DNA]</scope>
    <source>
        <strain evidence="2 3">62-1032</strain>
    </source>
</reference>
<dbReference type="InParanoid" id="A0A1Y2F3J4"/>
<organism evidence="2 3">
    <name type="scientific">Leucosporidium creatinivorum</name>
    <dbReference type="NCBI Taxonomy" id="106004"/>
    <lineage>
        <taxon>Eukaryota</taxon>
        <taxon>Fungi</taxon>
        <taxon>Dikarya</taxon>
        <taxon>Basidiomycota</taxon>
        <taxon>Pucciniomycotina</taxon>
        <taxon>Microbotryomycetes</taxon>
        <taxon>Leucosporidiales</taxon>
        <taxon>Leucosporidium</taxon>
    </lineage>
</organism>